<gene>
    <name evidence="1" type="ordered locus">Bcep1808_7757</name>
</gene>
<keyword evidence="1" id="KW-0614">Plasmid</keyword>
<dbReference type="EMBL" id="CP000621">
    <property type="protein sequence ID" value="ABO60627.1"/>
    <property type="molecule type" value="Genomic_DNA"/>
</dbReference>
<sequence length="111" mass="11820">MKLKFSKKVQSLILPTEGEAAGTEPFAGSAPIQALIREQWAQGGLAKDGSIQIEVGPEYAAVLRGHAVARLTALEASLAACTTDEERKPFFGENSAWRALQKQIDAEAVPA</sequence>
<proteinExistence type="predicted"/>
<dbReference type="AlphaFoldDB" id="A4JWH4"/>
<evidence type="ECO:0000313" key="1">
    <source>
        <dbReference type="EMBL" id="ABO60627.1"/>
    </source>
</evidence>
<name>A4JWH4_BURVG</name>
<evidence type="ECO:0000313" key="2">
    <source>
        <dbReference type="Proteomes" id="UP000002287"/>
    </source>
</evidence>
<accession>A4JWH4</accession>
<dbReference type="HOGENOM" id="CLU_2153645_0_0_4"/>
<dbReference type="Proteomes" id="UP000002287">
    <property type="component" value="Plasmid pBVIE05"/>
</dbReference>
<protein>
    <submittedName>
        <fullName evidence="1">Uncharacterized protein</fullName>
    </submittedName>
</protein>
<organism evidence="1 2">
    <name type="scientific">Burkholderia vietnamiensis (strain G4 / LMG 22486)</name>
    <name type="common">Burkholderia cepacia (strain R1808)</name>
    <dbReference type="NCBI Taxonomy" id="269482"/>
    <lineage>
        <taxon>Bacteria</taxon>
        <taxon>Pseudomonadati</taxon>
        <taxon>Pseudomonadota</taxon>
        <taxon>Betaproteobacteria</taxon>
        <taxon>Burkholderiales</taxon>
        <taxon>Burkholderiaceae</taxon>
        <taxon>Burkholderia</taxon>
        <taxon>Burkholderia cepacia complex</taxon>
    </lineage>
</organism>
<geneLocation type="plasmid" evidence="1 2">
    <name>pBVIE05</name>
</geneLocation>
<reference evidence="1 2" key="1">
    <citation type="submission" date="2007-03" db="EMBL/GenBank/DDBJ databases">
        <title>Complete sequence of plasmid pBVIE05 of Burkholderia vietnamiensis G4.</title>
        <authorList>
            <consortium name="US DOE Joint Genome Institute"/>
            <person name="Copeland A."/>
            <person name="Lucas S."/>
            <person name="Lapidus A."/>
            <person name="Barry K."/>
            <person name="Detter J.C."/>
            <person name="Glavina del Rio T."/>
            <person name="Hammon N."/>
            <person name="Israni S."/>
            <person name="Dalin E."/>
            <person name="Tice H."/>
            <person name="Pitluck S."/>
            <person name="Chain P."/>
            <person name="Malfatti S."/>
            <person name="Shin M."/>
            <person name="Vergez L."/>
            <person name="Schmutz J."/>
            <person name="Larimer F."/>
            <person name="Land M."/>
            <person name="Hauser L."/>
            <person name="Kyrpides N."/>
            <person name="Tiedje J."/>
            <person name="Richardson P."/>
        </authorList>
    </citation>
    <scope>NUCLEOTIDE SEQUENCE [LARGE SCALE GENOMIC DNA]</scope>
    <source>
        <strain evidence="2">G4 / LMG 22486</strain>
        <plasmid evidence="1 2">pBVIE05</plasmid>
    </source>
</reference>
<dbReference type="KEGG" id="bvi:Bcep1808_7757"/>